<sequence length="103" mass="11437">MKKKFGSKDNTIGGGLTPIGNRFSGLRDSRSSQQPAQPYHPWPEEPSSVISERCTRARINSAIFVSSEGRGFDSIEFIRRYGSQSVLCRKARSAENVSASERQ</sequence>
<evidence type="ECO:0000313" key="4">
    <source>
        <dbReference type="Proteomes" id="UP001562425"/>
    </source>
</evidence>
<dbReference type="PANTHER" id="PTHR21104:SF2">
    <property type="entry name" value="FIBRONECTIN TYPE-III DOMAIN-CONTAINING PROTEIN"/>
    <property type="match status" value="1"/>
</dbReference>
<dbReference type="PANTHER" id="PTHR21104">
    <property type="entry name" value="FIBRONECTIN TYPE III DOMAIN-CONTAINING PROTEIN"/>
    <property type="match status" value="1"/>
</dbReference>
<keyword evidence="4" id="KW-1185">Reference proteome</keyword>
<feature type="region of interest" description="Disordered" evidence="1">
    <location>
        <begin position="1"/>
        <end position="48"/>
    </location>
</feature>
<dbReference type="Pfam" id="PF16066">
    <property type="entry name" value="DUF4808"/>
    <property type="match status" value="1"/>
</dbReference>
<name>A0ABD1CDS9_CULPP</name>
<evidence type="ECO:0000313" key="3">
    <source>
        <dbReference type="EMBL" id="KAL1374475.1"/>
    </source>
</evidence>
<accession>A0ABD1CDS9</accession>
<organism evidence="3 4">
    <name type="scientific">Culex pipiens pipiens</name>
    <name type="common">Northern house mosquito</name>
    <dbReference type="NCBI Taxonomy" id="38569"/>
    <lineage>
        <taxon>Eukaryota</taxon>
        <taxon>Metazoa</taxon>
        <taxon>Ecdysozoa</taxon>
        <taxon>Arthropoda</taxon>
        <taxon>Hexapoda</taxon>
        <taxon>Insecta</taxon>
        <taxon>Pterygota</taxon>
        <taxon>Neoptera</taxon>
        <taxon>Endopterygota</taxon>
        <taxon>Diptera</taxon>
        <taxon>Nematocera</taxon>
        <taxon>Culicoidea</taxon>
        <taxon>Culicidae</taxon>
        <taxon>Culicinae</taxon>
        <taxon>Culicini</taxon>
        <taxon>Culex</taxon>
        <taxon>Culex</taxon>
    </lineage>
</organism>
<dbReference type="Proteomes" id="UP001562425">
    <property type="component" value="Unassembled WGS sequence"/>
</dbReference>
<evidence type="ECO:0000256" key="1">
    <source>
        <dbReference type="SAM" id="MobiDB-lite"/>
    </source>
</evidence>
<gene>
    <name evidence="3" type="ORF">pipiens_018071</name>
</gene>
<reference evidence="3 4" key="1">
    <citation type="submission" date="2024-05" db="EMBL/GenBank/DDBJ databases">
        <title>Culex pipiens pipiens assembly and annotation.</title>
        <authorList>
            <person name="Alout H."/>
            <person name="Durand T."/>
        </authorList>
    </citation>
    <scope>NUCLEOTIDE SEQUENCE [LARGE SCALE GENOMIC DNA]</scope>
    <source>
        <strain evidence="3">HA-2024</strain>
        <tissue evidence="3">Whole body</tissue>
    </source>
</reference>
<dbReference type="InterPro" id="IPR032073">
    <property type="entry name" value="FNDC5_C"/>
</dbReference>
<dbReference type="EMBL" id="JBEHCU010013327">
    <property type="protein sequence ID" value="KAL1374475.1"/>
    <property type="molecule type" value="Genomic_DNA"/>
</dbReference>
<feature type="domain" description="Fibronectin type III" evidence="2">
    <location>
        <begin position="44"/>
        <end position="90"/>
    </location>
</feature>
<feature type="non-terminal residue" evidence="3">
    <location>
        <position position="103"/>
    </location>
</feature>
<proteinExistence type="predicted"/>
<protein>
    <recommendedName>
        <fullName evidence="2">Fibronectin type III domain-containing protein</fullName>
    </recommendedName>
</protein>
<dbReference type="AlphaFoldDB" id="A0ABD1CDS9"/>
<evidence type="ECO:0000259" key="2">
    <source>
        <dbReference type="Pfam" id="PF16066"/>
    </source>
</evidence>
<comment type="caution">
    <text evidence="3">The sequence shown here is derived from an EMBL/GenBank/DDBJ whole genome shotgun (WGS) entry which is preliminary data.</text>
</comment>